<evidence type="ECO:0000313" key="2">
    <source>
        <dbReference type="EMBL" id="CAA9395338.1"/>
    </source>
</evidence>
<evidence type="ECO:0000256" key="1">
    <source>
        <dbReference type="SAM" id="MobiDB-lite"/>
    </source>
</evidence>
<feature type="compositionally biased region" description="Low complexity" evidence="1">
    <location>
        <begin position="135"/>
        <end position="144"/>
    </location>
</feature>
<gene>
    <name evidence="2" type="ORF">AVDCRST_MAG03-879</name>
</gene>
<proteinExistence type="predicted"/>
<feature type="non-terminal residue" evidence="2">
    <location>
        <position position="166"/>
    </location>
</feature>
<sequence>GDEGSWRRQPRGCGRTVRVDAGGPAGDHQGDRGEDRVGLFPLRGRGPDGWRRGTAHPAPRGRVPLRGRGPLRLRGRGRRVGGRPGDAPLPAQRRPARLRERRRRDGPAARGPHAGRVAGEFPRGGRRAEDRRGRTPGSGRPGVRPSGGGARHRDMRGKTIDRKEFL</sequence>
<accession>A0A6J4NXM5</accession>
<feature type="compositionally biased region" description="Low complexity" evidence="1">
    <location>
        <begin position="108"/>
        <end position="119"/>
    </location>
</feature>
<reference evidence="2" key="1">
    <citation type="submission" date="2020-02" db="EMBL/GenBank/DDBJ databases">
        <authorList>
            <person name="Meier V. D."/>
        </authorList>
    </citation>
    <scope>NUCLEOTIDE SEQUENCE</scope>
    <source>
        <strain evidence="2">AVDCRST_MAG03</strain>
    </source>
</reference>
<feature type="compositionally biased region" description="Basic and acidic residues" evidence="1">
    <location>
        <begin position="156"/>
        <end position="166"/>
    </location>
</feature>
<protein>
    <submittedName>
        <fullName evidence="2">Uncharacterized protein</fullName>
    </submittedName>
</protein>
<feature type="non-terminal residue" evidence="2">
    <location>
        <position position="1"/>
    </location>
</feature>
<feature type="compositionally biased region" description="Basic and acidic residues" evidence="1">
    <location>
        <begin position="28"/>
        <end position="37"/>
    </location>
</feature>
<feature type="compositionally biased region" description="Basic residues" evidence="1">
    <location>
        <begin position="63"/>
        <end position="81"/>
    </location>
</feature>
<organism evidence="2">
    <name type="scientific">uncultured Rubrobacteraceae bacterium</name>
    <dbReference type="NCBI Taxonomy" id="349277"/>
    <lineage>
        <taxon>Bacteria</taxon>
        <taxon>Bacillati</taxon>
        <taxon>Actinomycetota</taxon>
        <taxon>Rubrobacteria</taxon>
        <taxon>Rubrobacterales</taxon>
        <taxon>Rubrobacteraceae</taxon>
        <taxon>environmental samples</taxon>
    </lineage>
</organism>
<name>A0A6J4NXM5_9ACTN</name>
<feature type="compositionally biased region" description="Basic residues" evidence="1">
    <location>
        <begin position="94"/>
        <end position="104"/>
    </location>
</feature>
<dbReference type="AlphaFoldDB" id="A0A6J4NXM5"/>
<feature type="region of interest" description="Disordered" evidence="1">
    <location>
        <begin position="1"/>
        <end position="166"/>
    </location>
</feature>
<dbReference type="EMBL" id="CADCUT010000052">
    <property type="protein sequence ID" value="CAA9395338.1"/>
    <property type="molecule type" value="Genomic_DNA"/>
</dbReference>